<organism evidence="1">
    <name type="scientific">marine sediment metagenome</name>
    <dbReference type="NCBI Taxonomy" id="412755"/>
    <lineage>
        <taxon>unclassified sequences</taxon>
        <taxon>metagenomes</taxon>
        <taxon>ecological metagenomes</taxon>
    </lineage>
</organism>
<evidence type="ECO:0000313" key="1">
    <source>
        <dbReference type="EMBL" id="KKL99401.1"/>
    </source>
</evidence>
<proteinExistence type="predicted"/>
<dbReference type="EMBL" id="LAZR01017686">
    <property type="protein sequence ID" value="KKL99401.1"/>
    <property type="molecule type" value="Genomic_DNA"/>
</dbReference>
<name>A0A0F9H8T6_9ZZZZ</name>
<accession>A0A0F9H8T6</accession>
<protein>
    <submittedName>
        <fullName evidence="1">Uncharacterized protein</fullName>
    </submittedName>
</protein>
<dbReference type="AlphaFoldDB" id="A0A0F9H8T6"/>
<comment type="caution">
    <text evidence="1">The sequence shown here is derived from an EMBL/GenBank/DDBJ whole genome shotgun (WGS) entry which is preliminary data.</text>
</comment>
<sequence>MSLRIECPHDGYENVWVEFRDDRWPFKDRRAILGSVSDADTLGTVLSYVTNWHLIDVDGKPVKFELPEATEDEPNPDPVDLLDNVDDTAIIGWLIGAWFEARLLRSFTSKKASDS</sequence>
<reference evidence="1" key="1">
    <citation type="journal article" date="2015" name="Nature">
        <title>Complex archaea that bridge the gap between prokaryotes and eukaryotes.</title>
        <authorList>
            <person name="Spang A."/>
            <person name="Saw J.H."/>
            <person name="Jorgensen S.L."/>
            <person name="Zaremba-Niedzwiedzka K."/>
            <person name="Martijn J."/>
            <person name="Lind A.E."/>
            <person name="van Eijk R."/>
            <person name="Schleper C."/>
            <person name="Guy L."/>
            <person name="Ettema T.J."/>
        </authorList>
    </citation>
    <scope>NUCLEOTIDE SEQUENCE</scope>
</reference>
<gene>
    <name evidence="1" type="ORF">LCGC14_1814780</name>
</gene>